<protein>
    <submittedName>
        <fullName evidence="6">Carotenoid cleavage dioxygenase</fullName>
    </submittedName>
</protein>
<feature type="binding site" evidence="5">
    <location>
        <position position="502"/>
    </location>
    <ligand>
        <name>Fe cation</name>
        <dbReference type="ChEBI" id="CHEBI:24875"/>
        <note>catalytic</note>
    </ligand>
</feature>
<dbReference type="GO" id="GO:0016121">
    <property type="term" value="P:carotene catabolic process"/>
    <property type="evidence" value="ECO:0007669"/>
    <property type="project" value="TreeGrafter"/>
</dbReference>
<sequence length="511" mass="58966">MVYKYKNMSVIQSFGPTSNAYLKGNFSPQVHEEEFNDLRIEGIIPPELNGKMLIRTGPNPRFKPRDMKYYHWFDGDGMMNAFYFENGKVRYKNRFVQTKKWKLEDKAGKALFGGIRSGMSTSFSGWIALKFGFFNLLKLGVRTILGKGPNRSQYESIASILNAANTNVLKQGDRLLALDEIGQPYEINADMQTIGIYNYENKLKGPSIAHPLTDFFTNETFTMGYNALPPFFQYYKIDAAGKIISYEPIDVPYGVMMHAFGLSENFVMFYHMPALFDIKNVGTREPFRWMPEKGARLGVMPRNGKNSDVKWFEIPLCWVFHNMNMYEEGDWLVTDVAKYSRIPLLDLGTENPSPPFSLDPVAILVRWRLNRLTGELKEEILTEKPVEFPNMDERFATKKHAHGYYVRLENGEQNDGLWNTLIHHNFETGKEQRYWFGEDCYTGEAVFTPKHADSPEGEGYLMNVVYDTKENKSRLTIFDAMEVDKGPIATVHLPRRIEYDFHGNIVEIQKS</sequence>
<comment type="similarity">
    <text evidence="1">Belongs to the carotenoid oxygenase family.</text>
</comment>
<keyword evidence="3" id="KW-0560">Oxidoreductase</keyword>
<dbReference type="PANTHER" id="PTHR10543:SF89">
    <property type="entry name" value="CAROTENOID 9,10(9',10')-CLEAVAGE DIOXYGENASE 1"/>
    <property type="match status" value="1"/>
</dbReference>
<dbReference type="InterPro" id="IPR004294">
    <property type="entry name" value="Carotenoid_Oase"/>
</dbReference>
<dbReference type="GO" id="GO:0010436">
    <property type="term" value="F:carotenoid dioxygenase activity"/>
    <property type="evidence" value="ECO:0007669"/>
    <property type="project" value="TreeGrafter"/>
</dbReference>
<reference evidence="7" key="1">
    <citation type="submission" date="2016-10" db="EMBL/GenBank/DDBJ databases">
        <authorList>
            <person name="Varghese N."/>
            <person name="Submissions S."/>
        </authorList>
    </citation>
    <scope>NUCLEOTIDE SEQUENCE [LARGE SCALE GENOMIC DNA]</scope>
    <source>
        <strain evidence="7">DSM 17298</strain>
    </source>
</reference>
<accession>A0A1H5WF30</accession>
<dbReference type="Proteomes" id="UP000236736">
    <property type="component" value="Unassembled WGS sequence"/>
</dbReference>
<feature type="binding site" evidence="5">
    <location>
        <position position="321"/>
    </location>
    <ligand>
        <name>Fe cation</name>
        <dbReference type="ChEBI" id="CHEBI:24875"/>
        <note>catalytic</note>
    </ligand>
</feature>
<proteinExistence type="inferred from homology"/>
<organism evidence="6 7">
    <name type="scientific">Algoriphagus boritolerans DSM 17298 = JCM 18970</name>
    <dbReference type="NCBI Taxonomy" id="1120964"/>
    <lineage>
        <taxon>Bacteria</taxon>
        <taxon>Pseudomonadati</taxon>
        <taxon>Bacteroidota</taxon>
        <taxon>Cytophagia</taxon>
        <taxon>Cytophagales</taxon>
        <taxon>Cyclobacteriaceae</taxon>
        <taxon>Algoriphagus</taxon>
    </lineage>
</organism>
<evidence type="ECO:0000256" key="1">
    <source>
        <dbReference type="ARBA" id="ARBA00006787"/>
    </source>
</evidence>
<keyword evidence="2 5" id="KW-0479">Metal-binding</keyword>
<comment type="cofactor">
    <cofactor evidence="5">
        <name>Fe(2+)</name>
        <dbReference type="ChEBI" id="CHEBI:29033"/>
    </cofactor>
    <text evidence="5">Binds 1 Fe(2+) ion per subunit.</text>
</comment>
<evidence type="ECO:0000256" key="4">
    <source>
        <dbReference type="ARBA" id="ARBA00023004"/>
    </source>
</evidence>
<dbReference type="GO" id="GO:0046872">
    <property type="term" value="F:metal ion binding"/>
    <property type="evidence" value="ECO:0007669"/>
    <property type="project" value="UniProtKB-KW"/>
</dbReference>
<dbReference type="AlphaFoldDB" id="A0A1H5WF30"/>
<evidence type="ECO:0000256" key="2">
    <source>
        <dbReference type="ARBA" id="ARBA00022723"/>
    </source>
</evidence>
<keyword evidence="6" id="KW-0223">Dioxygenase</keyword>
<evidence type="ECO:0000256" key="3">
    <source>
        <dbReference type="ARBA" id="ARBA00023002"/>
    </source>
</evidence>
<dbReference type="STRING" id="1120964.GCA_001313265_02831"/>
<dbReference type="Pfam" id="PF03055">
    <property type="entry name" value="RPE65"/>
    <property type="match status" value="1"/>
</dbReference>
<dbReference type="EMBL" id="FNVR01000009">
    <property type="protein sequence ID" value="SEF97970.1"/>
    <property type="molecule type" value="Genomic_DNA"/>
</dbReference>
<keyword evidence="4 5" id="KW-0408">Iron</keyword>
<dbReference type="PANTHER" id="PTHR10543">
    <property type="entry name" value="BETA-CAROTENE DIOXYGENASE"/>
    <property type="match status" value="1"/>
</dbReference>
<evidence type="ECO:0000313" key="6">
    <source>
        <dbReference type="EMBL" id="SEF97970.1"/>
    </source>
</evidence>
<feature type="binding site" evidence="5">
    <location>
        <position position="258"/>
    </location>
    <ligand>
        <name>Fe cation</name>
        <dbReference type="ChEBI" id="CHEBI:24875"/>
        <note>catalytic</note>
    </ligand>
</feature>
<gene>
    <name evidence="6" type="ORF">SAMN03080598_02069</name>
</gene>
<keyword evidence="7" id="KW-1185">Reference proteome</keyword>
<evidence type="ECO:0000313" key="7">
    <source>
        <dbReference type="Proteomes" id="UP000236736"/>
    </source>
</evidence>
<name>A0A1H5WF30_9BACT</name>
<feature type="binding site" evidence="5">
    <location>
        <position position="210"/>
    </location>
    <ligand>
        <name>Fe cation</name>
        <dbReference type="ChEBI" id="CHEBI:24875"/>
        <note>catalytic</note>
    </ligand>
</feature>
<evidence type="ECO:0000256" key="5">
    <source>
        <dbReference type="PIRSR" id="PIRSR604294-1"/>
    </source>
</evidence>